<dbReference type="AlphaFoldDB" id="A0A183GE63"/>
<gene>
    <name evidence="2" type="ORF">HPBE_LOCUS20598</name>
</gene>
<feature type="region of interest" description="Disordered" evidence="1">
    <location>
        <begin position="83"/>
        <end position="119"/>
    </location>
</feature>
<name>A0A183GE63_HELPZ</name>
<dbReference type="EMBL" id="UZAH01032292">
    <property type="protein sequence ID" value="VDP20891.1"/>
    <property type="molecule type" value="Genomic_DNA"/>
</dbReference>
<dbReference type="Proteomes" id="UP000050761">
    <property type="component" value="Unassembled WGS sequence"/>
</dbReference>
<protein>
    <submittedName>
        <fullName evidence="4">Secreted protein</fullName>
    </submittedName>
</protein>
<evidence type="ECO:0000313" key="3">
    <source>
        <dbReference type="Proteomes" id="UP000050761"/>
    </source>
</evidence>
<dbReference type="WBParaSite" id="HPBE_0002059701-mRNA-1">
    <property type="protein sequence ID" value="HPBE_0002059701-mRNA-1"/>
    <property type="gene ID" value="HPBE_0002059701"/>
</dbReference>
<accession>A0A3P8BFW6</accession>
<reference evidence="2 3" key="1">
    <citation type="submission" date="2018-11" db="EMBL/GenBank/DDBJ databases">
        <authorList>
            <consortium name="Pathogen Informatics"/>
        </authorList>
    </citation>
    <scope>NUCLEOTIDE SEQUENCE [LARGE SCALE GENOMIC DNA]</scope>
</reference>
<organism evidence="3 4">
    <name type="scientific">Heligmosomoides polygyrus</name>
    <name type="common">Parasitic roundworm</name>
    <dbReference type="NCBI Taxonomy" id="6339"/>
    <lineage>
        <taxon>Eukaryota</taxon>
        <taxon>Metazoa</taxon>
        <taxon>Ecdysozoa</taxon>
        <taxon>Nematoda</taxon>
        <taxon>Chromadorea</taxon>
        <taxon>Rhabditida</taxon>
        <taxon>Rhabditina</taxon>
        <taxon>Rhabditomorpha</taxon>
        <taxon>Strongyloidea</taxon>
        <taxon>Heligmosomidae</taxon>
        <taxon>Heligmosomoides</taxon>
    </lineage>
</organism>
<sequence length="119" mass="13600">MMTLFFLVPHLRDTKANVRKRNRCAARRQQKALLLSPEPVLVNINDVRHSSAQLRVTERTSSLCQPFSYGIPTAVTTTATTIEAGRAERRWQQGSSSFRRPRPAGFPSAEGRRPLRRRR</sequence>
<accession>A0A183GE63</accession>
<evidence type="ECO:0000256" key="1">
    <source>
        <dbReference type="SAM" id="MobiDB-lite"/>
    </source>
</evidence>
<reference evidence="4" key="2">
    <citation type="submission" date="2019-09" db="UniProtKB">
        <authorList>
            <consortium name="WormBaseParasite"/>
        </authorList>
    </citation>
    <scope>IDENTIFICATION</scope>
</reference>
<keyword evidence="3" id="KW-1185">Reference proteome</keyword>
<evidence type="ECO:0000313" key="4">
    <source>
        <dbReference type="WBParaSite" id="HPBE_0002059701-mRNA-1"/>
    </source>
</evidence>
<evidence type="ECO:0000313" key="2">
    <source>
        <dbReference type="EMBL" id="VDP20891.1"/>
    </source>
</evidence>
<proteinExistence type="predicted"/>